<proteinExistence type="predicted"/>
<feature type="coiled-coil region" evidence="1">
    <location>
        <begin position="139"/>
        <end position="173"/>
    </location>
</feature>
<dbReference type="Pfam" id="PF05791">
    <property type="entry name" value="Bacillus_HBL"/>
    <property type="match status" value="1"/>
</dbReference>
<sequence length="322" mass="35865">MPDYSQLSLMPDNKASQQAINNTMSAASQVSLYASRALAIELNPSFIPSALYQELSQVLNQVQSHAKTWLNDLGPKVVQTFPNQIIEITPAFNQAADTMIATMEQIRQQQGEPTQQQRDALSNQLNGLLGVVEQQVGELDNIQQQLVAFNESLEQDQKNLNNSNADIQRYLNDSQTNEKSLKAQIDSINSQISSKQKSLSYMWLGGPVAIALIEKEISDLKSKQKKLMAQFSDAHQQCIQITQLQDVFSGLQMENVNVQDVFSLVLDQGEVVKEKFTAVTDALNQAANEDVLIILEQLDLEVAKSAWNELDEFVKNLSSQAH</sequence>
<dbReference type="GO" id="GO:0016020">
    <property type="term" value="C:membrane"/>
    <property type="evidence" value="ECO:0007669"/>
    <property type="project" value="InterPro"/>
</dbReference>
<comment type="caution">
    <text evidence="3">The sequence shown here is derived from an EMBL/GenBank/DDBJ whole genome shotgun (WGS) entry which is preliminary data.</text>
</comment>
<protein>
    <submittedName>
        <fullName evidence="3">Uncharacterized protein</fullName>
    </submittedName>
</protein>
<dbReference type="InterPro" id="IPR008414">
    <property type="entry name" value="HBL"/>
</dbReference>
<evidence type="ECO:0000313" key="4">
    <source>
        <dbReference type="Proteomes" id="UP000305730"/>
    </source>
</evidence>
<organism evidence="3 5">
    <name type="scientific">Pseudoalteromonas citrea</name>
    <dbReference type="NCBI Taxonomy" id="43655"/>
    <lineage>
        <taxon>Bacteria</taxon>
        <taxon>Pseudomonadati</taxon>
        <taxon>Pseudomonadota</taxon>
        <taxon>Gammaproteobacteria</taxon>
        <taxon>Alteromonadales</taxon>
        <taxon>Pseudoalteromonadaceae</taxon>
        <taxon>Pseudoalteromonas</taxon>
    </lineage>
</organism>
<dbReference type="PANTHER" id="PTHR38443:SF2">
    <property type="entry name" value="NON-HEMOLYTIC ENTEROTOXIN LYTIC COMPONENT L1"/>
    <property type="match status" value="1"/>
</dbReference>
<reference evidence="3 5" key="1">
    <citation type="submission" date="2017-12" db="EMBL/GenBank/DDBJ databases">
        <authorList>
            <person name="Paulsen S."/>
            <person name="Gram L.K."/>
        </authorList>
    </citation>
    <scope>NUCLEOTIDE SEQUENCE [LARGE SCALE GENOMIC DNA]</scope>
    <source>
        <strain evidence="3 5">S2231</strain>
        <strain evidence="2">S2233</strain>
    </source>
</reference>
<dbReference type="RefSeq" id="WP_138598417.1">
    <property type="nucleotide sequence ID" value="NZ_PNCK01000094.1"/>
</dbReference>
<dbReference type="EMBL" id="PNCL01000096">
    <property type="protein sequence ID" value="TMP55723.1"/>
    <property type="molecule type" value="Genomic_DNA"/>
</dbReference>
<evidence type="ECO:0000313" key="2">
    <source>
        <dbReference type="EMBL" id="TMP39931.1"/>
    </source>
</evidence>
<evidence type="ECO:0000313" key="5">
    <source>
        <dbReference type="Proteomes" id="UP000307706"/>
    </source>
</evidence>
<accession>A0A5S3XMX2</accession>
<dbReference type="SUPFAM" id="SSF58100">
    <property type="entry name" value="Bacterial hemolysins"/>
    <property type="match status" value="1"/>
</dbReference>
<dbReference type="Proteomes" id="UP000307706">
    <property type="component" value="Unassembled WGS sequence"/>
</dbReference>
<dbReference type="EMBL" id="PNCK01000094">
    <property type="protein sequence ID" value="TMP39931.1"/>
    <property type="molecule type" value="Genomic_DNA"/>
</dbReference>
<dbReference type="Gene3D" id="1.20.1170.10">
    <property type="match status" value="1"/>
</dbReference>
<reference evidence="3" key="3">
    <citation type="submission" date="2019-09" db="EMBL/GenBank/DDBJ databases">
        <title>Co-occurence of chitin degradation, pigmentation and bioactivity in marine Pseudoalteromonas.</title>
        <authorList>
            <person name="Sonnenschein E.C."/>
            <person name="Bech P.K."/>
        </authorList>
    </citation>
    <scope>NUCLEOTIDE SEQUENCE</scope>
    <source>
        <strain evidence="3">S2231</strain>
    </source>
</reference>
<dbReference type="Proteomes" id="UP000305730">
    <property type="component" value="Unassembled WGS sequence"/>
</dbReference>
<name>A0A5S3XMX2_9GAMM</name>
<dbReference type="PANTHER" id="PTHR38443">
    <property type="match status" value="1"/>
</dbReference>
<dbReference type="InterPro" id="IPR052785">
    <property type="entry name" value="Enterotoxin_cmpnt"/>
</dbReference>
<dbReference type="AlphaFoldDB" id="A0A5S3XMX2"/>
<keyword evidence="1" id="KW-0175">Coiled coil</keyword>
<reference evidence="4 5" key="2">
    <citation type="submission" date="2019-06" db="EMBL/GenBank/DDBJ databases">
        <title>Co-occurence of chitin degradation, pigmentation and bioactivity in marine Pseudoalteromonas.</title>
        <authorList>
            <person name="Sonnenschein E.C."/>
            <person name="Bech P.K."/>
        </authorList>
    </citation>
    <scope>NUCLEOTIDE SEQUENCE [LARGE SCALE GENOMIC DNA]</scope>
    <source>
        <strain evidence="5">S2231</strain>
        <strain evidence="2 4">S2233</strain>
    </source>
</reference>
<keyword evidence="4" id="KW-1185">Reference proteome</keyword>
<gene>
    <name evidence="3" type="ORF">CWB96_16580</name>
    <name evidence="2" type="ORF">CWB97_20385</name>
</gene>
<evidence type="ECO:0000313" key="3">
    <source>
        <dbReference type="EMBL" id="TMP55723.1"/>
    </source>
</evidence>
<evidence type="ECO:0000256" key="1">
    <source>
        <dbReference type="SAM" id="Coils"/>
    </source>
</evidence>